<organism evidence="1 2">
    <name type="scientific">Bemisia tabaci</name>
    <name type="common">Sweetpotato whitefly</name>
    <name type="synonym">Aleurodes tabaci</name>
    <dbReference type="NCBI Taxonomy" id="7038"/>
    <lineage>
        <taxon>Eukaryota</taxon>
        <taxon>Metazoa</taxon>
        <taxon>Ecdysozoa</taxon>
        <taxon>Arthropoda</taxon>
        <taxon>Hexapoda</taxon>
        <taxon>Insecta</taxon>
        <taxon>Pterygota</taxon>
        <taxon>Neoptera</taxon>
        <taxon>Paraneoptera</taxon>
        <taxon>Hemiptera</taxon>
        <taxon>Sternorrhyncha</taxon>
        <taxon>Aleyrodoidea</taxon>
        <taxon>Aleyrodidae</taxon>
        <taxon>Aleyrodinae</taxon>
        <taxon>Bemisia</taxon>
    </lineage>
</organism>
<dbReference type="Proteomes" id="UP001152759">
    <property type="component" value="Chromosome 4"/>
</dbReference>
<dbReference type="AlphaFoldDB" id="A0A9P0F2F3"/>
<keyword evidence="2" id="KW-1185">Reference proteome</keyword>
<sequence>MTSSFSLSDSKLKAGLLLGAFLITMGSLFIGMCEGAAIDSLNSIESGRNGTEPTNDDESSVGVFSTANNTCTCNETSPLGMTDLGVEDADPQEIALAIAMMMADAEAAISELGTDEQEDLAVTWEDLPSNQTSSSNDTDSWF</sequence>
<evidence type="ECO:0000313" key="1">
    <source>
        <dbReference type="EMBL" id="CAH0389091.1"/>
    </source>
</evidence>
<accession>A0A9P0F2F3</accession>
<proteinExistence type="predicted"/>
<dbReference type="EMBL" id="OU963865">
    <property type="protein sequence ID" value="CAH0389091.1"/>
    <property type="molecule type" value="Genomic_DNA"/>
</dbReference>
<protein>
    <submittedName>
        <fullName evidence="1">Uncharacterized protein</fullName>
    </submittedName>
</protein>
<gene>
    <name evidence="1" type="ORF">BEMITA_LOCUS7957</name>
</gene>
<name>A0A9P0F2F3_BEMTA</name>
<reference evidence="1" key="1">
    <citation type="submission" date="2021-12" db="EMBL/GenBank/DDBJ databases">
        <authorList>
            <person name="King R."/>
        </authorList>
    </citation>
    <scope>NUCLEOTIDE SEQUENCE</scope>
</reference>
<evidence type="ECO:0000313" key="2">
    <source>
        <dbReference type="Proteomes" id="UP001152759"/>
    </source>
</evidence>